<protein>
    <submittedName>
        <fullName evidence="1">Uncharacterized protein</fullName>
    </submittedName>
</protein>
<gene>
    <name evidence="1" type="ORF">BDY19DRAFT_766867</name>
</gene>
<sequence>MGPRVTEPTVLGSLLPPSVFLTKALLMSSSQGSCDTLFEEPEVYAQDEPPTLPPEPGVCHENRRESQDGSSDGTYSAEDTRNCVSTPSKGRKGRLRSTFTLPLRGFSALSGPFVLHGVNRALPAHESAVLEDTASVAAPEEKEDNDIRCVTPAHIVAKKYQRRYTIPKEYQGKKPKIPALQTDFASTWIISDGGFYWQTYESPEGNIYFRETSRNVSIVTFVDLFNKSYREGISNCALILLDMISQQNKKIPKDTEITIILEDHGEKYEYVLGYYLASWEKKCVFWLKDVDVDIVTQSARVCLAESHIGKQVEYLFWLHAEMFPCCHSIPGDVIKQLKRVFNVGVYDHITSDNSIFPYDKSDCNDILKCLERAESSDQDAHDVWVIARCKQNLEEYRFLNYHGERGARTHRLDSIQKDSIRGPRSILFRIITPLLFFMPSVYMREIEGVWIDETVDWISWRKFADMLDKDWNQSMTPAAVILSANLGLLSVNSIDTGHSNRNAVQIASYISSVLSIFFFITVQVLTHQHRSSRHFTAARAVSALS</sequence>
<dbReference type="EMBL" id="MU274908">
    <property type="protein sequence ID" value="KAI0090330.1"/>
    <property type="molecule type" value="Genomic_DNA"/>
</dbReference>
<organism evidence="1 2">
    <name type="scientific">Irpex rosettiformis</name>
    <dbReference type="NCBI Taxonomy" id="378272"/>
    <lineage>
        <taxon>Eukaryota</taxon>
        <taxon>Fungi</taxon>
        <taxon>Dikarya</taxon>
        <taxon>Basidiomycota</taxon>
        <taxon>Agaricomycotina</taxon>
        <taxon>Agaricomycetes</taxon>
        <taxon>Polyporales</taxon>
        <taxon>Irpicaceae</taxon>
        <taxon>Irpex</taxon>
    </lineage>
</organism>
<evidence type="ECO:0000313" key="2">
    <source>
        <dbReference type="Proteomes" id="UP001055072"/>
    </source>
</evidence>
<dbReference type="Proteomes" id="UP001055072">
    <property type="component" value="Unassembled WGS sequence"/>
</dbReference>
<accession>A0ACB8U7S7</accession>
<proteinExistence type="predicted"/>
<comment type="caution">
    <text evidence="1">The sequence shown here is derived from an EMBL/GenBank/DDBJ whole genome shotgun (WGS) entry which is preliminary data.</text>
</comment>
<reference evidence="1" key="1">
    <citation type="journal article" date="2021" name="Environ. Microbiol.">
        <title>Gene family expansions and transcriptome signatures uncover fungal adaptations to wood decay.</title>
        <authorList>
            <person name="Hage H."/>
            <person name="Miyauchi S."/>
            <person name="Viragh M."/>
            <person name="Drula E."/>
            <person name="Min B."/>
            <person name="Chaduli D."/>
            <person name="Navarro D."/>
            <person name="Favel A."/>
            <person name="Norest M."/>
            <person name="Lesage-Meessen L."/>
            <person name="Balint B."/>
            <person name="Merenyi Z."/>
            <person name="de Eugenio L."/>
            <person name="Morin E."/>
            <person name="Martinez A.T."/>
            <person name="Baldrian P."/>
            <person name="Stursova M."/>
            <person name="Martinez M.J."/>
            <person name="Novotny C."/>
            <person name="Magnuson J.K."/>
            <person name="Spatafora J.W."/>
            <person name="Maurice S."/>
            <person name="Pangilinan J."/>
            <person name="Andreopoulos W."/>
            <person name="LaButti K."/>
            <person name="Hundley H."/>
            <person name="Na H."/>
            <person name="Kuo A."/>
            <person name="Barry K."/>
            <person name="Lipzen A."/>
            <person name="Henrissat B."/>
            <person name="Riley R."/>
            <person name="Ahrendt S."/>
            <person name="Nagy L.G."/>
            <person name="Grigoriev I.V."/>
            <person name="Martin F."/>
            <person name="Rosso M.N."/>
        </authorList>
    </citation>
    <scope>NUCLEOTIDE SEQUENCE</scope>
    <source>
        <strain evidence="1">CBS 384.51</strain>
    </source>
</reference>
<evidence type="ECO:0000313" key="1">
    <source>
        <dbReference type="EMBL" id="KAI0090330.1"/>
    </source>
</evidence>
<keyword evidence="2" id="KW-1185">Reference proteome</keyword>
<name>A0ACB8U7S7_9APHY</name>